<dbReference type="EMBL" id="FNCF01000004">
    <property type="protein sequence ID" value="SDG53334.1"/>
    <property type="molecule type" value="Genomic_DNA"/>
</dbReference>
<protein>
    <recommendedName>
        <fullName evidence="3">Cell wall synthesis protein Wag31</fullName>
    </recommendedName>
    <alternativeName>
        <fullName evidence="8">Antigen 84</fullName>
    </alternativeName>
</protein>
<keyword evidence="4" id="KW-0963">Cytoplasm</keyword>
<dbReference type="PANTHER" id="PTHR35794">
    <property type="entry name" value="CELL DIVISION PROTEIN DIVIVA"/>
    <property type="match status" value="1"/>
</dbReference>
<keyword evidence="5" id="KW-0132">Cell division</keyword>
<dbReference type="NCBIfam" id="TIGR03544">
    <property type="entry name" value="DivI1A_domain"/>
    <property type="match status" value="2"/>
</dbReference>
<evidence type="ECO:0000256" key="5">
    <source>
        <dbReference type="ARBA" id="ARBA00022618"/>
    </source>
</evidence>
<evidence type="ECO:0000256" key="7">
    <source>
        <dbReference type="ARBA" id="ARBA00023306"/>
    </source>
</evidence>
<evidence type="ECO:0000256" key="1">
    <source>
        <dbReference type="ARBA" id="ARBA00004496"/>
    </source>
</evidence>
<evidence type="ECO:0000256" key="9">
    <source>
        <dbReference type="SAM" id="MobiDB-lite"/>
    </source>
</evidence>
<evidence type="ECO:0000313" key="10">
    <source>
        <dbReference type="EMBL" id="SDG53334.1"/>
    </source>
</evidence>
<dbReference type="InterPro" id="IPR007793">
    <property type="entry name" value="DivIVA_fam"/>
</dbReference>
<dbReference type="OrthoDB" id="5198800at2"/>
<accession>A0A1G7V0T5</accession>
<dbReference type="Proteomes" id="UP000198863">
    <property type="component" value="Unassembled WGS sequence"/>
</dbReference>
<comment type="similarity">
    <text evidence="2">Belongs to the DivIVA family.</text>
</comment>
<dbReference type="PANTHER" id="PTHR35794:SF2">
    <property type="entry name" value="CELL DIVISION PROTEIN DIVIVA"/>
    <property type="match status" value="1"/>
</dbReference>
<dbReference type="RefSeq" id="WP_091064000.1">
    <property type="nucleotide sequence ID" value="NZ_FNCF01000004.1"/>
</dbReference>
<dbReference type="InterPro" id="IPR019933">
    <property type="entry name" value="DivIVA_domain"/>
</dbReference>
<gene>
    <name evidence="10" type="ORF">SAMN05660324_2862</name>
</gene>
<evidence type="ECO:0000256" key="3">
    <source>
        <dbReference type="ARBA" id="ARBA00018787"/>
    </source>
</evidence>
<organism evidence="10 11">
    <name type="scientific">Klenkia brasiliensis</name>
    <dbReference type="NCBI Taxonomy" id="333142"/>
    <lineage>
        <taxon>Bacteria</taxon>
        <taxon>Bacillati</taxon>
        <taxon>Actinomycetota</taxon>
        <taxon>Actinomycetes</taxon>
        <taxon>Geodermatophilales</taxon>
        <taxon>Geodermatophilaceae</taxon>
        <taxon>Klenkia</taxon>
    </lineage>
</organism>
<dbReference type="GO" id="GO:0005737">
    <property type="term" value="C:cytoplasm"/>
    <property type="evidence" value="ECO:0007669"/>
    <property type="project" value="UniProtKB-SubCell"/>
</dbReference>
<evidence type="ECO:0000313" key="11">
    <source>
        <dbReference type="Proteomes" id="UP000198863"/>
    </source>
</evidence>
<proteinExistence type="inferred from homology"/>
<reference evidence="11" key="1">
    <citation type="submission" date="2016-10" db="EMBL/GenBank/DDBJ databases">
        <authorList>
            <person name="Varghese N."/>
            <person name="Submissions S."/>
        </authorList>
    </citation>
    <scope>NUCLEOTIDE SEQUENCE [LARGE SCALE GENOMIC DNA]</scope>
    <source>
        <strain evidence="11">DSM 44526</strain>
    </source>
</reference>
<evidence type="ECO:0000256" key="8">
    <source>
        <dbReference type="ARBA" id="ARBA00031737"/>
    </source>
</evidence>
<evidence type="ECO:0000256" key="4">
    <source>
        <dbReference type="ARBA" id="ARBA00022490"/>
    </source>
</evidence>
<evidence type="ECO:0000256" key="6">
    <source>
        <dbReference type="ARBA" id="ARBA00023054"/>
    </source>
</evidence>
<keyword evidence="7" id="KW-0131">Cell cycle</keyword>
<keyword evidence="6" id="KW-0175">Coiled coil</keyword>
<sequence length="103" mass="10656">MTGDDVRSATFARPGFGKRGYAPDEVDDFLDRAAAELDARAAGRPPSMGPADVAQVVFRKPPVGKRGYAEADVDDFLDRLAAALGGGGAGGRGIELNGQPLQP</sequence>
<dbReference type="Gene3D" id="6.10.250.660">
    <property type="match status" value="2"/>
</dbReference>
<comment type="subcellular location">
    <subcellularLocation>
        <location evidence="1">Cytoplasm</location>
    </subcellularLocation>
</comment>
<dbReference type="AlphaFoldDB" id="A0A1G7V0T5"/>
<evidence type="ECO:0000256" key="2">
    <source>
        <dbReference type="ARBA" id="ARBA00009008"/>
    </source>
</evidence>
<dbReference type="GO" id="GO:0051301">
    <property type="term" value="P:cell division"/>
    <property type="evidence" value="ECO:0007669"/>
    <property type="project" value="UniProtKB-KW"/>
</dbReference>
<keyword evidence="11" id="KW-1185">Reference proteome</keyword>
<feature type="region of interest" description="Disordered" evidence="9">
    <location>
        <begin position="1"/>
        <end position="23"/>
    </location>
</feature>
<name>A0A1G7V0T5_9ACTN</name>